<organism evidence="1 2">
    <name type="scientific">Diatrype stigma</name>
    <dbReference type="NCBI Taxonomy" id="117547"/>
    <lineage>
        <taxon>Eukaryota</taxon>
        <taxon>Fungi</taxon>
        <taxon>Dikarya</taxon>
        <taxon>Ascomycota</taxon>
        <taxon>Pezizomycotina</taxon>
        <taxon>Sordariomycetes</taxon>
        <taxon>Xylariomycetidae</taxon>
        <taxon>Xylariales</taxon>
        <taxon>Diatrypaceae</taxon>
        <taxon>Diatrype</taxon>
    </lineage>
</organism>
<dbReference type="PANTHER" id="PTHR35179">
    <property type="entry name" value="PROTEIN CBG02620"/>
    <property type="match status" value="1"/>
</dbReference>
<accession>A0AAN9UXY7</accession>
<dbReference type="AlphaFoldDB" id="A0AAN9UXY7"/>
<evidence type="ECO:0000313" key="1">
    <source>
        <dbReference type="EMBL" id="KAK7751289.1"/>
    </source>
</evidence>
<keyword evidence="2" id="KW-1185">Reference proteome</keyword>
<sequence>MPNPTILTRSVISKRIFRPFTEWEPILQAVKAISPKFCFDSVDVLSSFSKLRLLMNLCRGIDDLRQIHFHLTVINNTLVISSEGRMIRHSIAEAAAIIAARVRQGGDYRGHDFEHAFTTWPEGLEASGNHMRVLQYNLGNLNCAVTAGIDACFKTDADESDPPPSFQDIDLPEGPTSTGHILKRYGVMKQYPSVEVKGHWKVHKTPWTACQLWFNRAEFIAGGSILYRETDMIVRSIQVRKTDELRQEWEELEENQHALRQLVTLLSQLRDIVKNTEYKHCYISRPLGDFSYPFTLDVHVVEDGTALAFEADARKYWQNDNQ</sequence>
<name>A0AAN9UXY7_9PEZI</name>
<protein>
    <submittedName>
        <fullName evidence="1">Uncharacterized protein</fullName>
    </submittedName>
</protein>
<dbReference type="PANTHER" id="PTHR35179:SF1">
    <property type="entry name" value="INTEGRAL MEMBRANE PROTEIN"/>
    <property type="match status" value="1"/>
</dbReference>
<dbReference type="Proteomes" id="UP001320420">
    <property type="component" value="Unassembled WGS sequence"/>
</dbReference>
<gene>
    <name evidence="1" type="ORF">SLS62_006835</name>
</gene>
<comment type="caution">
    <text evidence="1">The sequence shown here is derived from an EMBL/GenBank/DDBJ whole genome shotgun (WGS) entry which is preliminary data.</text>
</comment>
<dbReference type="EMBL" id="JAKJXP020000052">
    <property type="protein sequence ID" value="KAK7751289.1"/>
    <property type="molecule type" value="Genomic_DNA"/>
</dbReference>
<proteinExistence type="predicted"/>
<evidence type="ECO:0000313" key="2">
    <source>
        <dbReference type="Proteomes" id="UP001320420"/>
    </source>
</evidence>
<reference evidence="1 2" key="1">
    <citation type="submission" date="2024-02" db="EMBL/GenBank/DDBJ databases">
        <title>De novo assembly and annotation of 12 fungi associated with fruit tree decline syndrome in Ontario, Canada.</title>
        <authorList>
            <person name="Sulman M."/>
            <person name="Ellouze W."/>
            <person name="Ilyukhin E."/>
        </authorList>
    </citation>
    <scope>NUCLEOTIDE SEQUENCE [LARGE SCALE GENOMIC DNA]</scope>
    <source>
        <strain evidence="1 2">M11/M66-122</strain>
    </source>
</reference>